<name>A0A437MGH6_9PROT</name>
<dbReference type="Proteomes" id="UP000282957">
    <property type="component" value="Unassembled WGS sequence"/>
</dbReference>
<dbReference type="EMBL" id="SACL01000003">
    <property type="protein sequence ID" value="RVT96756.1"/>
    <property type="molecule type" value="Genomic_DNA"/>
</dbReference>
<evidence type="ECO:0000313" key="3">
    <source>
        <dbReference type="Proteomes" id="UP000282957"/>
    </source>
</evidence>
<accession>A0A437MGH6</accession>
<organism evidence="2 3">
    <name type="scientific">Rhodovarius crocodyli</name>
    <dbReference type="NCBI Taxonomy" id="1979269"/>
    <lineage>
        <taxon>Bacteria</taxon>
        <taxon>Pseudomonadati</taxon>
        <taxon>Pseudomonadota</taxon>
        <taxon>Alphaproteobacteria</taxon>
        <taxon>Acetobacterales</taxon>
        <taxon>Roseomonadaceae</taxon>
        <taxon>Rhodovarius</taxon>
    </lineage>
</organism>
<dbReference type="PANTHER" id="PTHR30137:SF6">
    <property type="entry name" value="LUCIFERASE-LIKE MONOOXYGENASE"/>
    <property type="match status" value="1"/>
</dbReference>
<dbReference type="GO" id="GO:0016705">
    <property type="term" value="F:oxidoreductase activity, acting on paired donors, with incorporation or reduction of molecular oxygen"/>
    <property type="evidence" value="ECO:0007669"/>
    <property type="project" value="InterPro"/>
</dbReference>
<evidence type="ECO:0000313" key="2">
    <source>
        <dbReference type="EMBL" id="RVT96756.1"/>
    </source>
</evidence>
<dbReference type="Gene3D" id="3.20.20.30">
    <property type="entry name" value="Luciferase-like domain"/>
    <property type="match status" value="1"/>
</dbReference>
<dbReference type="RefSeq" id="WP_127787407.1">
    <property type="nucleotide sequence ID" value="NZ_SACL01000003.1"/>
</dbReference>
<dbReference type="OrthoDB" id="9804736at2"/>
<dbReference type="Pfam" id="PF00296">
    <property type="entry name" value="Bac_luciferase"/>
    <property type="match status" value="1"/>
</dbReference>
<reference evidence="2 3" key="1">
    <citation type="submission" date="2019-01" db="EMBL/GenBank/DDBJ databases">
        <authorList>
            <person name="Chen W.-M."/>
        </authorList>
    </citation>
    <scope>NUCLEOTIDE SEQUENCE [LARGE SCALE GENOMIC DNA]</scope>
    <source>
        <strain evidence="2 3">CCP-6</strain>
    </source>
</reference>
<keyword evidence="3" id="KW-1185">Reference proteome</keyword>
<dbReference type="InterPro" id="IPR011251">
    <property type="entry name" value="Luciferase-like_dom"/>
</dbReference>
<dbReference type="PANTHER" id="PTHR30137">
    <property type="entry name" value="LUCIFERASE-LIKE MONOOXYGENASE"/>
    <property type="match status" value="1"/>
</dbReference>
<dbReference type="SUPFAM" id="SSF51679">
    <property type="entry name" value="Bacterial luciferase-like"/>
    <property type="match status" value="1"/>
</dbReference>
<feature type="domain" description="Luciferase-like" evidence="1">
    <location>
        <begin position="14"/>
        <end position="321"/>
    </location>
</feature>
<dbReference type="InterPro" id="IPR036661">
    <property type="entry name" value="Luciferase-like_sf"/>
</dbReference>
<evidence type="ECO:0000259" key="1">
    <source>
        <dbReference type="Pfam" id="PF00296"/>
    </source>
</evidence>
<gene>
    <name evidence="2" type="ORF">EOD42_10110</name>
</gene>
<sequence length="372" mass="41241">MRVFLFHEAICPEGTSWAQRYAECVEEAVLAEAEGFDGYSASEQHFAKGEAIITAPEVMLAYVAARTSRIRLRIASVNFLPFNHPLRVAEQVGTLDILSGGRMELGGARSNNPYTLDGFGVDPSLTREYRDEHLTIFGKAQSQGAVEHDSPYFRIPHRKISPLQAGHHNIPVHLSATSIDSHEEAGAMGVGVMSGLSILGWDYLQDCVNAYNLGADRAQPIAGSLTRRQALFSVGVNCHADRATALAVTEENSLRFIEVIMDWMTRLAKRSANYEYFAQIERIRANMRNLEALVEAAPYIMAGTPDDIIRRCRRLYEMGIDDVLWRIDGMGYEANRAAIEMLGRHVLPELHSWPEHPKSTLPAPPQVPGLAA</sequence>
<protein>
    <submittedName>
        <fullName evidence="2">LLM class flavin-dependent oxidoreductase</fullName>
    </submittedName>
</protein>
<dbReference type="InterPro" id="IPR050766">
    <property type="entry name" value="Bact_Lucif_Oxidored"/>
</dbReference>
<dbReference type="GO" id="GO:0005829">
    <property type="term" value="C:cytosol"/>
    <property type="evidence" value="ECO:0007669"/>
    <property type="project" value="TreeGrafter"/>
</dbReference>
<proteinExistence type="predicted"/>
<comment type="caution">
    <text evidence="2">The sequence shown here is derived from an EMBL/GenBank/DDBJ whole genome shotgun (WGS) entry which is preliminary data.</text>
</comment>
<dbReference type="AlphaFoldDB" id="A0A437MGH6"/>